<feature type="transmembrane region" description="Helical" evidence="2">
    <location>
        <begin position="1421"/>
        <end position="1439"/>
    </location>
</feature>
<comment type="caution">
    <text evidence="3">The sequence shown here is derived from an EMBL/GenBank/DDBJ whole genome shotgun (WGS) entry which is preliminary data.</text>
</comment>
<feature type="transmembrane region" description="Helical" evidence="2">
    <location>
        <begin position="12"/>
        <end position="37"/>
    </location>
</feature>
<evidence type="ECO:0000256" key="1">
    <source>
        <dbReference type="SAM" id="MobiDB-lite"/>
    </source>
</evidence>
<evidence type="ECO:0000256" key="2">
    <source>
        <dbReference type="SAM" id="Phobius"/>
    </source>
</evidence>
<feature type="transmembrane region" description="Helical" evidence="2">
    <location>
        <begin position="1059"/>
        <end position="1078"/>
    </location>
</feature>
<feature type="transmembrane region" description="Helical" evidence="2">
    <location>
        <begin position="1217"/>
        <end position="1238"/>
    </location>
</feature>
<dbReference type="Proteomes" id="UP001515480">
    <property type="component" value="Unassembled WGS sequence"/>
</dbReference>
<feature type="region of interest" description="Disordered" evidence="1">
    <location>
        <begin position="1811"/>
        <end position="1848"/>
    </location>
</feature>
<feature type="transmembrane region" description="Helical" evidence="2">
    <location>
        <begin position="1250"/>
        <end position="1269"/>
    </location>
</feature>
<organism evidence="3 4">
    <name type="scientific">Prymnesium parvum</name>
    <name type="common">Toxic golden alga</name>
    <dbReference type="NCBI Taxonomy" id="97485"/>
    <lineage>
        <taxon>Eukaryota</taxon>
        <taxon>Haptista</taxon>
        <taxon>Haptophyta</taxon>
        <taxon>Prymnesiophyceae</taxon>
        <taxon>Prymnesiales</taxon>
        <taxon>Prymnesiaceae</taxon>
        <taxon>Prymnesium</taxon>
    </lineage>
</organism>
<protein>
    <submittedName>
        <fullName evidence="3">Uncharacterized protein</fullName>
    </submittedName>
</protein>
<feature type="transmembrane region" description="Helical" evidence="2">
    <location>
        <begin position="1445"/>
        <end position="1464"/>
    </location>
</feature>
<dbReference type="EMBL" id="JBGBPQ010000014">
    <property type="protein sequence ID" value="KAL1511175.1"/>
    <property type="molecule type" value="Genomic_DNA"/>
</dbReference>
<feature type="compositionally biased region" description="Polar residues" evidence="1">
    <location>
        <begin position="1814"/>
        <end position="1824"/>
    </location>
</feature>
<feature type="transmembrane region" description="Helical" evidence="2">
    <location>
        <begin position="66"/>
        <end position="88"/>
    </location>
</feature>
<keyword evidence="2" id="KW-0472">Membrane</keyword>
<gene>
    <name evidence="3" type="ORF">AB1Y20_005991</name>
</gene>
<accession>A0AB34J3L2</accession>
<feature type="transmembrane region" description="Helical" evidence="2">
    <location>
        <begin position="1142"/>
        <end position="1163"/>
    </location>
</feature>
<feature type="transmembrane region" description="Helical" evidence="2">
    <location>
        <begin position="297"/>
        <end position="319"/>
    </location>
</feature>
<keyword evidence="4" id="KW-1185">Reference proteome</keyword>
<feature type="transmembrane region" description="Helical" evidence="2">
    <location>
        <begin position="1484"/>
        <end position="1503"/>
    </location>
</feature>
<evidence type="ECO:0000313" key="4">
    <source>
        <dbReference type="Proteomes" id="UP001515480"/>
    </source>
</evidence>
<evidence type="ECO:0000313" key="3">
    <source>
        <dbReference type="EMBL" id="KAL1511175.1"/>
    </source>
</evidence>
<feature type="transmembrane region" description="Helical" evidence="2">
    <location>
        <begin position="134"/>
        <end position="151"/>
    </location>
</feature>
<feature type="transmembrane region" description="Helical" evidence="2">
    <location>
        <begin position="1099"/>
        <end position="1122"/>
    </location>
</feature>
<proteinExistence type="predicted"/>
<reference evidence="3 4" key="1">
    <citation type="journal article" date="2024" name="Science">
        <title>Giant polyketide synthase enzymes in the biosynthesis of giant marine polyether toxins.</title>
        <authorList>
            <person name="Fallon T.R."/>
            <person name="Shende V.V."/>
            <person name="Wierzbicki I.H."/>
            <person name="Pendleton A.L."/>
            <person name="Watervoot N.F."/>
            <person name="Auber R.P."/>
            <person name="Gonzalez D.J."/>
            <person name="Wisecaver J.H."/>
            <person name="Moore B.S."/>
        </authorList>
    </citation>
    <scope>NUCLEOTIDE SEQUENCE [LARGE SCALE GENOMIC DNA]</scope>
    <source>
        <strain evidence="3 4">12B1</strain>
    </source>
</reference>
<feature type="transmembrane region" description="Helical" evidence="2">
    <location>
        <begin position="191"/>
        <end position="212"/>
    </location>
</feature>
<keyword evidence="2" id="KW-1133">Transmembrane helix</keyword>
<feature type="transmembrane region" description="Helical" evidence="2">
    <location>
        <begin position="1184"/>
        <end position="1205"/>
    </location>
</feature>
<feature type="transmembrane region" description="Helical" evidence="2">
    <location>
        <begin position="253"/>
        <end position="276"/>
    </location>
</feature>
<name>A0AB34J3L2_PRYPA</name>
<sequence length="1982" mass="217475">MSTPLVALIEWLFHVFIALLNLTLDSICFAMLVCACAQPWRLPKVILGAMRNSDWFDTRRHFRKTCCMQCLFGICDAVTGVLYVFALLSGLRTLNLLHKTCRLEEDSARYRRTLFAGRWALATWSQAGGALLDVLPFLFLLLCFAMPWRWLPLARGLRKHGGAWLFQTLCPYCVSTSKLSGSPRRRWLEQAWIGVVEGITYVPLVLVLLTRLRARKLCSKLKQRAGKHDEMRQCNFEQYAAVWVQFGSLLVDLAFVPIALVVLLSGWRTSALLGVLADKERKGMRKRGAAIWQSVELFIDVPFIMMGGFVVLLAPWRWWTLWHELRLGRPASFGEGAAATEARRRLAFSQLRATLVDYAAILCGACVLLTPWRSRSLLATLNLTRRAPPADVGGGQGAPPAHSIKACTNGKERHAATFEAFRELMLDLPCILMGAVVVATVWRAGLLLRALDLRNAAVSADSRRKSAAGHFLKLLRDVPFFLLFFVLAGTLYRLPNVLLKLVATQKRLLSSAPLLRLEEARVQSDEAGRVRLTLRGVKPPELSAEQVRLGVGGGDFWPSLEAAFGSVANVGRSLLPAKLVPKYMSAGCVCAGQAECTLTITSPPGAFKQLRKLADSSDPPFTLQGQVGAPRAVLFELHTRPSHLVCGGEEGSMLGTNLQPPQPDPDLPIQEVFYGIVALEAAQLALDLLSLLAIVALVAAPWRFVQLLKHMLERWCRVLRVVSTHGDRQACLHSLELLLGMPLLVVEERVDGIHLSQGPPLHRQWRGPTGACRYGRLYIALASVLRAQPKLRLAKRLHKLDEPLAAQWETLWKLTMWRRHFAVLEAETQRGVLSPHHWRELLWVLSTCRKVVKRVTSAQVGAPASSATPVEEPPAALAVLRIIEALKASFESTAAKTKQEISAARGQRQVGLTGLKISPVALCKRSASKARQQVAEACKEAVKDWVAFLGALVLLLSHRGPRLVWLLRGASCGRSFHGRVNSQVRELLLDAVMGLEMLVLTVTIYTAIESWLELSTLLVSKQDVEAARQMGHRRVKELLEDIGELLGTLLNVFVLWNTYRFVLATVLFAILVPVHLIGQLIVRVVNRGAKRRAVAPTTCSLWAGGAVWASLLALSIIIVYGIAPASMGTNGLIGDHYELVPVSLGVFLTLLLLIGLASAWENLSNASVIRIPYPRRALRPTSANLFAGLSMILDLCQLIAFPFLALQASGRLDRYSAAFVSNGVFDALGSFAGAVLLLSEEVETKTFQGLFWASFGLVCFWYLLFSLPVVLDHLLKWESWHGEVGESKLWQLMVVHLTTTFHLTLVMQLIKPLGCSYTPGQPSSLYADDSVLCWTSGGPLQAEDAYNNSVVNSALDADETVSGIHGSVDPWNPQPVMAACSLLALSFYLLTVHLSSSTADEKSALSLSQEAVALDIRYAELYVTVCSHLKLFAAVSYLLLREQPWALLACLVVVNSALLLWTLVYERIFGAPACCISLITRTRIAGFGIALWATVTCLFQLSAATEVSPGSGDDSLDVPWQNREVWGPARVNELLCLLGMACIPLSVASWTIIERFSSTMATGEARAKQRAVLASIQEIEDYWNHSDGVLAASWSRVRIKWRRIGRSADIPRLVEAILALEQHIRPGLQTIEFMRERPSWRKNVATATDVDILAYLVQQMAQGVVILGQVVACEFPNDEADELMANWLDLSPSDVSFLAMPRRKPCAGEKLHFLYGDLCNDLYYLHKLSVGCATHNSDPQGGNEGMVFSSTAATSLTIDSTKPPAPGRSPSQVQTVHEVAARTVPDQTKIGMVAGVVDALVLDAEKAARKHSSMTESTAQSQLALSPVGSVPSQREAPAPSADCTGGVNASSQDIAITICEQASERKARKAAGGDAGRSSLSTTNNFAQQLLRKLSEELTDLEKEDVITDAIQSKTSRSKALTCEELGQISATFMFNASRRTALVALYPFLNDKGGFVDLLEGPNGVHPYSARQDILRDLKL</sequence>
<keyword evidence="2" id="KW-0812">Transmembrane</keyword>